<dbReference type="InterPro" id="IPR050361">
    <property type="entry name" value="MPP/UQCRC_Complex"/>
</dbReference>
<dbReference type="Gene3D" id="2.50.20.10">
    <property type="entry name" value="Lipoprotein localisation LolA/LolB/LppX"/>
    <property type="match status" value="1"/>
</dbReference>
<feature type="region of interest" description="Disordered" evidence="1">
    <location>
        <begin position="562"/>
        <end position="581"/>
    </location>
</feature>
<dbReference type="Proteomes" id="UP000624701">
    <property type="component" value="Unassembled WGS sequence"/>
</dbReference>
<evidence type="ECO:0000313" key="6">
    <source>
        <dbReference type="Proteomes" id="UP000624701"/>
    </source>
</evidence>
<feature type="domain" description="Peptidase M16 N-terminal" evidence="3">
    <location>
        <begin position="84"/>
        <end position="173"/>
    </location>
</feature>
<dbReference type="Pfam" id="PF00675">
    <property type="entry name" value="Peptidase_M16"/>
    <property type="match status" value="1"/>
</dbReference>
<keyword evidence="2" id="KW-0732">Signal</keyword>
<dbReference type="InterPro" id="IPR007863">
    <property type="entry name" value="Peptidase_M16_C"/>
</dbReference>
<dbReference type="Pfam" id="PF05193">
    <property type="entry name" value="Peptidase_M16_C"/>
    <property type="match status" value="1"/>
</dbReference>
<organism evidence="5 6">
    <name type="scientific">Winogradskyella haliclonae</name>
    <dbReference type="NCBI Taxonomy" id="2048558"/>
    <lineage>
        <taxon>Bacteria</taxon>
        <taxon>Pseudomonadati</taxon>
        <taxon>Bacteroidota</taxon>
        <taxon>Flavobacteriia</taxon>
        <taxon>Flavobacteriales</taxon>
        <taxon>Flavobacteriaceae</taxon>
        <taxon>Winogradskyella</taxon>
    </lineage>
</organism>
<accession>A0ABQ2BVJ8</accession>
<dbReference type="EMBL" id="BMDQ01000001">
    <property type="protein sequence ID" value="GGI56094.1"/>
    <property type="molecule type" value="Genomic_DNA"/>
</dbReference>
<feature type="signal peptide" evidence="2">
    <location>
        <begin position="1"/>
        <end position="26"/>
    </location>
</feature>
<evidence type="ECO:0000259" key="3">
    <source>
        <dbReference type="Pfam" id="PF00675"/>
    </source>
</evidence>
<keyword evidence="6" id="KW-1185">Reference proteome</keyword>
<proteinExistence type="predicted"/>
<name>A0ABQ2BVJ8_9FLAO</name>
<evidence type="ECO:0000256" key="1">
    <source>
        <dbReference type="SAM" id="MobiDB-lite"/>
    </source>
</evidence>
<evidence type="ECO:0000313" key="5">
    <source>
        <dbReference type="EMBL" id="GGI56094.1"/>
    </source>
</evidence>
<dbReference type="PANTHER" id="PTHR11851">
    <property type="entry name" value="METALLOPROTEASE"/>
    <property type="match status" value="1"/>
</dbReference>
<reference evidence="6" key="1">
    <citation type="journal article" date="2019" name="Int. J. Syst. Evol. Microbiol.">
        <title>The Global Catalogue of Microorganisms (GCM) 10K type strain sequencing project: providing services to taxonomists for standard genome sequencing and annotation.</title>
        <authorList>
            <consortium name="The Broad Institute Genomics Platform"/>
            <consortium name="The Broad Institute Genome Sequencing Center for Infectious Disease"/>
            <person name="Wu L."/>
            <person name="Ma J."/>
        </authorList>
    </citation>
    <scope>NUCLEOTIDE SEQUENCE [LARGE SCALE GENOMIC DNA]</scope>
    <source>
        <strain evidence="6">CCM 8681</strain>
    </source>
</reference>
<sequence>MINKKTMKTKLFSLFLALVFSLGITAQIDRSKQPEPGPAPKISIDKPQEFELKNGLKVLLVENHKLPRLSYSLRIDNKPAVEGNKSGVSSILSAMLGNGTTSISKDEFNEEVDFLGANISFGSSSAFASCLSKYADRILELMADATKNPLLTEEEFQKEKDKLIEGLKTNEKSVSTAAGRVSNALSYGVAHPSGEFTTEETVNNITLSDVLAYYETHFNPKNSYLVVIGDIDKKTLKKSVEKNFGSWSNSVIEDVNIVEPMSNVQQTQINFVDMPNAVQSNIILTNNVDLKMGDDDYHAALVANNILGGGATGYLFQNLRDDKAYTYGSYSSIGASRFGASRFSATAEVRNEVTDSSVVEILKEVDRIRTENVAPETLERAKASYLGSFVMALESPQTVANFAMNIKLNKLPSDYYENYLEKINAVTVDDVKRAAKKYFEKDNARIIVVGKGSDVIPNLEKVGLPIKYYDKYASATEKPVFSKPLPEGLTASDVVKNYVKAVGGEAKLREVKSTLTMADVTITGAPFKPKATIKQMAPNKFSMEMSIEGMGTIMKQKFDGNSGYQEQQGQKIPMSDDDVNSRKAEKGLFPELYMEASNIELESLTDVNGVDAYKIVVTKDGKSSVKYYAADSGLLLRTEETNEAAGQSITTVTDYSDYKEVNGVMFAQKMKITQGPQVFEMAITEVKVNEGVTAEDFN</sequence>
<dbReference type="SUPFAM" id="SSF63411">
    <property type="entry name" value="LuxS/MPP-like metallohydrolase"/>
    <property type="match status" value="2"/>
</dbReference>
<evidence type="ECO:0008006" key="7">
    <source>
        <dbReference type="Google" id="ProtNLM"/>
    </source>
</evidence>
<feature type="domain" description="Peptidase M16 C-terminal" evidence="4">
    <location>
        <begin position="204"/>
        <end position="384"/>
    </location>
</feature>
<dbReference type="InterPro" id="IPR011765">
    <property type="entry name" value="Pept_M16_N"/>
</dbReference>
<dbReference type="Gene3D" id="3.30.830.10">
    <property type="entry name" value="Metalloenzyme, LuxS/M16 peptidase-like"/>
    <property type="match status" value="2"/>
</dbReference>
<dbReference type="InterPro" id="IPR011249">
    <property type="entry name" value="Metalloenz_LuxS/M16"/>
</dbReference>
<protein>
    <recommendedName>
        <fullName evidence="7">Zn-dependent peptidase</fullName>
    </recommendedName>
</protein>
<evidence type="ECO:0000259" key="4">
    <source>
        <dbReference type="Pfam" id="PF05193"/>
    </source>
</evidence>
<gene>
    <name evidence="5" type="ORF">GCM10011444_04030</name>
</gene>
<feature type="chain" id="PRO_5046297981" description="Zn-dependent peptidase" evidence="2">
    <location>
        <begin position="27"/>
        <end position="698"/>
    </location>
</feature>
<evidence type="ECO:0000256" key="2">
    <source>
        <dbReference type="SAM" id="SignalP"/>
    </source>
</evidence>
<comment type="caution">
    <text evidence="5">The sequence shown here is derived from an EMBL/GenBank/DDBJ whole genome shotgun (WGS) entry which is preliminary data.</text>
</comment>